<dbReference type="PROSITE" id="PS01358">
    <property type="entry name" value="ZF_RANBP2_1"/>
    <property type="match status" value="1"/>
</dbReference>
<evidence type="ECO:0000313" key="7">
    <source>
        <dbReference type="EMBL" id="QOV37711.1"/>
    </source>
</evidence>
<dbReference type="SUPFAM" id="SSF90209">
    <property type="entry name" value="Ran binding protein zinc finger-like"/>
    <property type="match status" value="1"/>
</dbReference>
<feature type="transmembrane region" description="Helical" evidence="5">
    <location>
        <begin position="155"/>
        <end position="178"/>
    </location>
</feature>
<accession>A0A7M2SR32</accession>
<evidence type="ECO:0000259" key="6">
    <source>
        <dbReference type="PROSITE" id="PS50199"/>
    </source>
</evidence>
<protein>
    <recommendedName>
        <fullName evidence="6">RanBP2-type domain-containing protein</fullName>
    </recommendedName>
</protein>
<evidence type="ECO:0000256" key="2">
    <source>
        <dbReference type="ARBA" id="ARBA00022771"/>
    </source>
</evidence>
<name>A0A7M2SR32_9ACTN</name>
<evidence type="ECO:0000256" key="5">
    <source>
        <dbReference type="SAM" id="Phobius"/>
    </source>
</evidence>
<dbReference type="KEGG" id="sfeu:IM697_04615"/>
<feature type="compositionally biased region" description="Basic residues" evidence="4">
    <location>
        <begin position="53"/>
        <end position="69"/>
    </location>
</feature>
<evidence type="ECO:0000256" key="4">
    <source>
        <dbReference type="SAM" id="MobiDB-lite"/>
    </source>
</evidence>
<evidence type="ECO:0000313" key="8">
    <source>
        <dbReference type="Proteomes" id="UP000594205"/>
    </source>
</evidence>
<dbReference type="RefSeq" id="WP_194044993.1">
    <property type="nucleotide sequence ID" value="NZ_CP063373.1"/>
</dbReference>
<keyword evidence="2" id="KW-0863">Zinc-finger</keyword>
<feature type="region of interest" description="Disordered" evidence="4">
    <location>
        <begin position="29"/>
        <end position="78"/>
    </location>
</feature>
<keyword evidence="1" id="KW-0479">Metal-binding</keyword>
<keyword evidence="5" id="KW-0472">Membrane</keyword>
<dbReference type="PROSITE" id="PS50199">
    <property type="entry name" value="ZF_RANBP2_2"/>
    <property type="match status" value="1"/>
</dbReference>
<dbReference type="InterPro" id="IPR001876">
    <property type="entry name" value="Znf_RanBP2"/>
</dbReference>
<keyword evidence="5" id="KW-0812">Transmembrane</keyword>
<dbReference type="EMBL" id="CP063373">
    <property type="protein sequence ID" value="QOV37711.1"/>
    <property type="molecule type" value="Genomic_DNA"/>
</dbReference>
<sequence length="313" mass="33325">MTGPTWRCSDCDTYNDAAVRVCDLCETPRREATAPRAASGAASGPKSGEPRKPPVKKPPVKKPPVKKPPARTGTGATGSRSVLSELDWVCAACGHRVAGRINCDACGTLWTPEVTTIVHGDPLYGSFRLPSSPPDDLVDSLLPKPTPREPTRGEVAAGCGCLLFLASVVVTLIVLLILNWSTVTSFLTGSDSSEGSAKPSPTVSASGPCPKELAAMLPKGSASGARLVAAYSRDNVKDRYAFCRTEAGKVYYFFAKRAGERYGRPTAAEKSGTGYLVRFSNSSFRFRDLEVTAYDKGGKELWKEELTPEASAD</sequence>
<dbReference type="SMART" id="SM00547">
    <property type="entry name" value="ZnF_RBZ"/>
    <property type="match status" value="2"/>
</dbReference>
<keyword evidence="8" id="KW-1185">Reference proteome</keyword>
<dbReference type="InterPro" id="IPR036443">
    <property type="entry name" value="Znf_RanBP2_sf"/>
</dbReference>
<reference evidence="7 8" key="1">
    <citation type="submission" date="2020-10" db="EMBL/GenBank/DDBJ databases">
        <title>Streptomyces ferrugineus complate genome analysis.</title>
        <authorList>
            <person name="Anwar N."/>
        </authorList>
    </citation>
    <scope>NUCLEOTIDE SEQUENCE [LARGE SCALE GENOMIC DNA]</scope>
    <source>
        <strain evidence="7 8">CCTCC AA2014009</strain>
    </source>
</reference>
<feature type="domain" description="RanBP2-type" evidence="6">
    <location>
        <begin position="1"/>
        <end position="31"/>
    </location>
</feature>
<dbReference type="GO" id="GO:0008270">
    <property type="term" value="F:zinc ion binding"/>
    <property type="evidence" value="ECO:0007669"/>
    <property type="project" value="UniProtKB-KW"/>
</dbReference>
<dbReference type="AlphaFoldDB" id="A0A7M2SR32"/>
<evidence type="ECO:0000256" key="3">
    <source>
        <dbReference type="ARBA" id="ARBA00022833"/>
    </source>
</evidence>
<proteinExistence type="predicted"/>
<organism evidence="7 8">
    <name type="scientific">Streptomyces ferrugineus</name>
    <dbReference type="NCBI Taxonomy" id="1413221"/>
    <lineage>
        <taxon>Bacteria</taxon>
        <taxon>Bacillati</taxon>
        <taxon>Actinomycetota</taxon>
        <taxon>Actinomycetes</taxon>
        <taxon>Kitasatosporales</taxon>
        <taxon>Streptomycetaceae</taxon>
        <taxon>Streptomyces</taxon>
    </lineage>
</organism>
<keyword evidence="5" id="KW-1133">Transmembrane helix</keyword>
<gene>
    <name evidence="7" type="ORF">IM697_04615</name>
</gene>
<dbReference type="Proteomes" id="UP000594205">
    <property type="component" value="Chromosome"/>
</dbReference>
<keyword evidence="3" id="KW-0862">Zinc</keyword>
<evidence type="ECO:0000256" key="1">
    <source>
        <dbReference type="ARBA" id="ARBA00022723"/>
    </source>
</evidence>
<feature type="compositionally biased region" description="Low complexity" evidence="4">
    <location>
        <begin position="34"/>
        <end position="47"/>
    </location>
</feature>